<proteinExistence type="predicted"/>
<organism evidence="3 4">
    <name type="scientific">Polytolypa hystricis (strain UAMH7299)</name>
    <dbReference type="NCBI Taxonomy" id="1447883"/>
    <lineage>
        <taxon>Eukaryota</taxon>
        <taxon>Fungi</taxon>
        <taxon>Dikarya</taxon>
        <taxon>Ascomycota</taxon>
        <taxon>Pezizomycotina</taxon>
        <taxon>Eurotiomycetes</taxon>
        <taxon>Eurotiomycetidae</taxon>
        <taxon>Onygenales</taxon>
        <taxon>Onygenales incertae sedis</taxon>
        <taxon>Polytolypa</taxon>
    </lineage>
</organism>
<dbReference type="AlphaFoldDB" id="A0A2B7Y4Q2"/>
<dbReference type="Proteomes" id="UP000224634">
    <property type="component" value="Unassembled WGS sequence"/>
</dbReference>
<accession>A0A2B7Y4Q2</accession>
<dbReference type="InterPro" id="IPR029058">
    <property type="entry name" value="AB_hydrolase_fold"/>
</dbReference>
<protein>
    <recommendedName>
        <fullName evidence="2">Alpha/beta hydrolase fold-3 domain-containing protein</fullName>
    </recommendedName>
</protein>
<evidence type="ECO:0000313" key="4">
    <source>
        <dbReference type="Proteomes" id="UP000224634"/>
    </source>
</evidence>
<dbReference type="STRING" id="1447883.A0A2B7Y4Q2"/>
<dbReference type="Pfam" id="PF07859">
    <property type="entry name" value="Abhydrolase_3"/>
    <property type="match status" value="1"/>
</dbReference>
<sequence length="336" mass="36058">MAGSNTHAKYGAYSDNFKQWIAASDVAAIEASAILPVADRRKLMQAGEESVPNPLPGVTHQDMEIGDGVTARVFSPAAPTRTDGRRPLVMVYHGGGWVMGGLLTEYTIVRTLVGKLGCVAVCIGYRLAPENPFPAPFEDCFRGLEWARENAERFGADPDFVLVAGSSAGGQLSAAVAQRARDEGRRCIRGQILISPATCHYRHYNVARAKGFEMESMELLRDVPILSAANMKGFWDSYYPSDDIKTAVSPLLGNLIGLPPAYIQVAGSDVLRDDGISYAKALGDAGVPVKIDVYPGLPHGFHVPHLGLPDWEISEKNLEGHARWLLTLAGGVGGST</sequence>
<name>A0A2B7Y4Q2_POLH7</name>
<keyword evidence="1" id="KW-0378">Hydrolase</keyword>
<dbReference type="PANTHER" id="PTHR48081:SF8">
    <property type="entry name" value="ALPHA_BETA HYDROLASE FOLD-3 DOMAIN-CONTAINING PROTEIN-RELATED"/>
    <property type="match status" value="1"/>
</dbReference>
<dbReference type="InterPro" id="IPR050300">
    <property type="entry name" value="GDXG_lipolytic_enzyme"/>
</dbReference>
<dbReference type="Gene3D" id="3.40.50.1820">
    <property type="entry name" value="alpha/beta hydrolase"/>
    <property type="match status" value="1"/>
</dbReference>
<comment type="caution">
    <text evidence="3">The sequence shown here is derived from an EMBL/GenBank/DDBJ whole genome shotgun (WGS) entry which is preliminary data.</text>
</comment>
<dbReference type="GO" id="GO:0016787">
    <property type="term" value="F:hydrolase activity"/>
    <property type="evidence" value="ECO:0007669"/>
    <property type="project" value="UniProtKB-KW"/>
</dbReference>
<evidence type="ECO:0000259" key="2">
    <source>
        <dbReference type="Pfam" id="PF07859"/>
    </source>
</evidence>
<dbReference type="EMBL" id="PDNA01000052">
    <property type="protein sequence ID" value="PGH19124.1"/>
    <property type="molecule type" value="Genomic_DNA"/>
</dbReference>
<evidence type="ECO:0000256" key="1">
    <source>
        <dbReference type="ARBA" id="ARBA00022801"/>
    </source>
</evidence>
<reference evidence="3 4" key="1">
    <citation type="submission" date="2017-10" db="EMBL/GenBank/DDBJ databases">
        <title>Comparative genomics in systemic dimorphic fungi from Ajellomycetaceae.</title>
        <authorList>
            <person name="Munoz J.F."/>
            <person name="Mcewen J.G."/>
            <person name="Clay O.K."/>
            <person name="Cuomo C.A."/>
        </authorList>
    </citation>
    <scope>NUCLEOTIDE SEQUENCE [LARGE SCALE GENOMIC DNA]</scope>
    <source>
        <strain evidence="3 4">UAMH7299</strain>
    </source>
</reference>
<evidence type="ECO:0000313" key="3">
    <source>
        <dbReference type="EMBL" id="PGH19124.1"/>
    </source>
</evidence>
<feature type="domain" description="Alpha/beta hydrolase fold-3" evidence="2">
    <location>
        <begin position="89"/>
        <end position="302"/>
    </location>
</feature>
<gene>
    <name evidence="3" type="ORF">AJ80_04202</name>
</gene>
<dbReference type="SUPFAM" id="SSF53474">
    <property type="entry name" value="alpha/beta-Hydrolases"/>
    <property type="match status" value="1"/>
</dbReference>
<keyword evidence="4" id="KW-1185">Reference proteome</keyword>
<dbReference type="OrthoDB" id="4182308at2759"/>
<dbReference type="PANTHER" id="PTHR48081">
    <property type="entry name" value="AB HYDROLASE SUPERFAMILY PROTEIN C4A8.06C"/>
    <property type="match status" value="1"/>
</dbReference>
<dbReference type="InterPro" id="IPR013094">
    <property type="entry name" value="AB_hydrolase_3"/>
</dbReference>